<reference evidence="6" key="1">
    <citation type="journal article" date="2021" name="PeerJ">
        <title>Extensive microbial diversity within the chicken gut microbiome revealed by metagenomics and culture.</title>
        <authorList>
            <person name="Gilroy R."/>
            <person name="Ravi A."/>
            <person name="Getino M."/>
            <person name="Pursley I."/>
            <person name="Horton D.L."/>
            <person name="Alikhan N.F."/>
            <person name="Baker D."/>
            <person name="Gharbi K."/>
            <person name="Hall N."/>
            <person name="Watson M."/>
            <person name="Adriaenssens E.M."/>
            <person name="Foster-Nyarko E."/>
            <person name="Jarju S."/>
            <person name="Secka A."/>
            <person name="Antonio M."/>
            <person name="Oren A."/>
            <person name="Chaudhuri R.R."/>
            <person name="La Ragione R."/>
            <person name="Hildebrand F."/>
            <person name="Pallen M.J."/>
        </authorList>
    </citation>
    <scope>NUCLEOTIDE SEQUENCE</scope>
    <source>
        <strain evidence="6">12435</strain>
    </source>
</reference>
<gene>
    <name evidence="4 6" type="primary">rpsF</name>
    <name evidence="6" type="ORF">H9892_01990</name>
</gene>
<name>A0A9D1TQS7_9FIRM</name>
<evidence type="ECO:0000256" key="4">
    <source>
        <dbReference type="HAMAP-Rule" id="MF_00360"/>
    </source>
</evidence>
<dbReference type="NCBIfam" id="TIGR00166">
    <property type="entry name" value="S6"/>
    <property type="match status" value="1"/>
</dbReference>
<comment type="function">
    <text evidence="2 4">Binds together with bS18 to 16S ribosomal RNA.</text>
</comment>
<dbReference type="EMBL" id="DXHS01000035">
    <property type="protein sequence ID" value="HIW02090.1"/>
    <property type="molecule type" value="Genomic_DNA"/>
</dbReference>
<dbReference type="GO" id="GO:1990904">
    <property type="term" value="C:ribonucleoprotein complex"/>
    <property type="evidence" value="ECO:0007669"/>
    <property type="project" value="UniProtKB-KW"/>
</dbReference>
<protein>
    <recommendedName>
        <fullName evidence="3 4">Small ribosomal subunit protein bS6</fullName>
    </recommendedName>
</protein>
<evidence type="ECO:0000256" key="5">
    <source>
        <dbReference type="SAM" id="MobiDB-lite"/>
    </source>
</evidence>
<dbReference type="Gene3D" id="3.30.70.60">
    <property type="match status" value="1"/>
</dbReference>
<dbReference type="HAMAP" id="MF_00360">
    <property type="entry name" value="Ribosomal_bS6"/>
    <property type="match status" value="1"/>
</dbReference>
<evidence type="ECO:0000313" key="6">
    <source>
        <dbReference type="EMBL" id="HIW02090.1"/>
    </source>
</evidence>
<dbReference type="Pfam" id="PF01250">
    <property type="entry name" value="Ribosomal_S6"/>
    <property type="match status" value="1"/>
</dbReference>
<keyword evidence="4" id="KW-0694">RNA-binding</keyword>
<accession>A0A9D1TQS7</accession>
<dbReference type="Proteomes" id="UP000823990">
    <property type="component" value="Unassembled WGS sequence"/>
</dbReference>
<reference evidence="6" key="2">
    <citation type="submission" date="2021-04" db="EMBL/GenBank/DDBJ databases">
        <authorList>
            <person name="Gilroy R."/>
        </authorList>
    </citation>
    <scope>NUCLEOTIDE SEQUENCE</scope>
    <source>
        <strain evidence="6">12435</strain>
    </source>
</reference>
<evidence type="ECO:0000313" key="7">
    <source>
        <dbReference type="Proteomes" id="UP000823990"/>
    </source>
</evidence>
<dbReference type="InterPro" id="IPR000529">
    <property type="entry name" value="Ribosomal_bS6"/>
</dbReference>
<dbReference type="PANTHER" id="PTHR21011">
    <property type="entry name" value="MITOCHONDRIAL 28S RIBOSOMAL PROTEIN S6"/>
    <property type="match status" value="1"/>
</dbReference>
<organism evidence="6 7">
    <name type="scientific">Candidatus Protoclostridium stercorigallinarum</name>
    <dbReference type="NCBI Taxonomy" id="2838741"/>
    <lineage>
        <taxon>Bacteria</taxon>
        <taxon>Bacillati</taxon>
        <taxon>Bacillota</taxon>
        <taxon>Clostridia</taxon>
        <taxon>Candidatus Protoclostridium</taxon>
    </lineage>
</organism>
<dbReference type="GO" id="GO:0005840">
    <property type="term" value="C:ribosome"/>
    <property type="evidence" value="ECO:0007669"/>
    <property type="project" value="UniProtKB-KW"/>
</dbReference>
<feature type="compositionally biased region" description="Low complexity" evidence="5">
    <location>
        <begin position="156"/>
        <end position="168"/>
    </location>
</feature>
<evidence type="ECO:0000256" key="3">
    <source>
        <dbReference type="ARBA" id="ARBA00035294"/>
    </source>
</evidence>
<comment type="caution">
    <text evidence="6">The sequence shown here is derived from an EMBL/GenBank/DDBJ whole genome shotgun (WGS) entry which is preliminary data.</text>
</comment>
<feature type="compositionally biased region" description="Low complexity" evidence="5">
    <location>
        <begin position="123"/>
        <end position="148"/>
    </location>
</feature>
<dbReference type="InterPro" id="IPR014717">
    <property type="entry name" value="Transl_elong_EF1B/ribsomal_bS6"/>
</dbReference>
<keyword evidence="4" id="KW-0699">rRNA-binding</keyword>
<dbReference type="PANTHER" id="PTHR21011:SF1">
    <property type="entry name" value="SMALL RIBOSOMAL SUBUNIT PROTEIN BS6M"/>
    <property type="match status" value="1"/>
</dbReference>
<proteinExistence type="inferred from homology"/>
<sequence length="168" mass="18332">MTEYEVLYIISPKLEDAARDELIERFRNVVVNAGGSAEAVKWGVRKLAYKINFMSEGFYVLMNFTAPEDIPAELERQMRITDAVMRFIVTKKVDNKLTRAEEARKAKAAEKAAAAAKAREEAAALAAQQAEEQAAQAAEETPAAPAEEQVTEEAAAETPAEATEPAAE</sequence>
<feature type="region of interest" description="Disordered" evidence="5">
    <location>
        <begin position="120"/>
        <end position="168"/>
    </location>
</feature>
<evidence type="ECO:0000256" key="1">
    <source>
        <dbReference type="ARBA" id="ARBA00009512"/>
    </source>
</evidence>
<comment type="similarity">
    <text evidence="1 4">Belongs to the bacterial ribosomal protein bS6 family.</text>
</comment>
<dbReference type="InterPro" id="IPR035980">
    <property type="entry name" value="Ribosomal_bS6_sf"/>
</dbReference>
<dbReference type="SUPFAM" id="SSF54995">
    <property type="entry name" value="Ribosomal protein S6"/>
    <property type="match status" value="1"/>
</dbReference>
<dbReference type="GO" id="GO:0070181">
    <property type="term" value="F:small ribosomal subunit rRNA binding"/>
    <property type="evidence" value="ECO:0007669"/>
    <property type="project" value="TreeGrafter"/>
</dbReference>
<dbReference type="GO" id="GO:0006412">
    <property type="term" value="P:translation"/>
    <property type="evidence" value="ECO:0007669"/>
    <property type="project" value="UniProtKB-UniRule"/>
</dbReference>
<dbReference type="AlphaFoldDB" id="A0A9D1TQS7"/>
<keyword evidence="4 6" id="KW-0689">Ribosomal protein</keyword>
<dbReference type="GO" id="GO:0003735">
    <property type="term" value="F:structural constituent of ribosome"/>
    <property type="evidence" value="ECO:0007669"/>
    <property type="project" value="InterPro"/>
</dbReference>
<dbReference type="InterPro" id="IPR020814">
    <property type="entry name" value="Ribosomal_S6_plastid/chlpt"/>
</dbReference>
<keyword evidence="4" id="KW-0687">Ribonucleoprotein</keyword>
<dbReference type="GO" id="GO:0005737">
    <property type="term" value="C:cytoplasm"/>
    <property type="evidence" value="ECO:0007669"/>
    <property type="project" value="UniProtKB-ARBA"/>
</dbReference>
<evidence type="ECO:0000256" key="2">
    <source>
        <dbReference type="ARBA" id="ARBA00035104"/>
    </source>
</evidence>
<dbReference type="CDD" id="cd00473">
    <property type="entry name" value="bS6"/>
    <property type="match status" value="1"/>
</dbReference>